<keyword evidence="2" id="KW-0802">TPR repeat</keyword>
<accession>A0ABU7Z1S2</accession>
<feature type="repeat" description="TPR" evidence="2">
    <location>
        <begin position="49"/>
        <end position="82"/>
    </location>
</feature>
<dbReference type="InterPro" id="IPR011990">
    <property type="entry name" value="TPR-like_helical_dom_sf"/>
</dbReference>
<evidence type="ECO:0000313" key="4">
    <source>
        <dbReference type="Proteomes" id="UP001355056"/>
    </source>
</evidence>
<dbReference type="PANTHER" id="PTHR12788:SF10">
    <property type="entry name" value="PROTEIN-TYROSINE SULFOTRANSFERASE"/>
    <property type="match status" value="1"/>
</dbReference>
<keyword evidence="4" id="KW-1185">Reference proteome</keyword>
<comment type="caution">
    <text evidence="3">The sequence shown here is derived from an EMBL/GenBank/DDBJ whole genome shotgun (WGS) entry which is preliminary data.</text>
</comment>
<organism evidence="3 4">
    <name type="scientific">Novilysobacter erysipheiresistens</name>
    <dbReference type="NCBI Taxonomy" id="1749332"/>
    <lineage>
        <taxon>Bacteria</taxon>
        <taxon>Pseudomonadati</taxon>
        <taxon>Pseudomonadota</taxon>
        <taxon>Gammaproteobacteria</taxon>
        <taxon>Lysobacterales</taxon>
        <taxon>Lysobacteraceae</taxon>
        <taxon>Novilysobacter</taxon>
    </lineage>
</organism>
<evidence type="ECO:0000256" key="1">
    <source>
        <dbReference type="ARBA" id="ARBA00022679"/>
    </source>
</evidence>
<dbReference type="SMART" id="SM00028">
    <property type="entry name" value="TPR"/>
    <property type="match status" value="4"/>
</dbReference>
<dbReference type="InterPro" id="IPR027417">
    <property type="entry name" value="P-loop_NTPase"/>
</dbReference>
<dbReference type="InterPro" id="IPR026634">
    <property type="entry name" value="TPST-like"/>
</dbReference>
<dbReference type="SUPFAM" id="SSF52540">
    <property type="entry name" value="P-loop containing nucleoside triphosphate hydrolases"/>
    <property type="match status" value="1"/>
</dbReference>
<evidence type="ECO:0000256" key="2">
    <source>
        <dbReference type="PROSITE-ProRule" id="PRU00339"/>
    </source>
</evidence>
<keyword evidence="1" id="KW-0808">Transferase</keyword>
<dbReference type="Gene3D" id="1.25.40.10">
    <property type="entry name" value="Tetratricopeptide repeat domain"/>
    <property type="match status" value="1"/>
</dbReference>
<reference evidence="3 4" key="1">
    <citation type="journal article" date="2016" name="Int. J. Syst. Evol. Microbiol.">
        <title>Lysobacter erysipheiresistens sp. nov., an antagonist of powdery mildew, isolated from tobacco-cultivated soil.</title>
        <authorList>
            <person name="Xie B."/>
            <person name="Li T."/>
            <person name="Lin X."/>
            <person name="Wang C.J."/>
            <person name="Chen Y.J."/>
            <person name="Liu W.J."/>
            <person name="Zhao Z.W."/>
        </authorList>
    </citation>
    <scope>NUCLEOTIDE SEQUENCE [LARGE SCALE GENOMIC DNA]</scope>
    <source>
        <strain evidence="3 4">RS-LYSO-3</strain>
    </source>
</reference>
<gene>
    <name evidence="3" type="ORF">SNE34_13630</name>
</gene>
<sequence length="538" mass="57673">MIGAQTGTAGAYAAFQRQIGQGYDLLKQGRLDDARHLSERLLAAHADNAEALYLAGEVQLEAGDADAALALISRAVEVAPGQFALLLKKARILNLLRRRSEAKQVAGEAAAVAANNGRALWAVGSVHGRCGDPATERRFYERARAAGVQDPALLYDLATAQFFTGDFAAAEENLDALLADAPGTGHALYLRSTLRRQTEANNHVAELQARLDAGVLDDTGRAACLYALAKELEDLGKAEESFSALSEGAALKRRTLSHDAVAEREAIAAIAGTWSAESMKAPVEGHDEAGAIFVVGMPRTGTTLVERMLGRHSEVGSAGELLDFGQLLMAAVQKVRASDPAKTPAQASRLIDFAALGRDYMASARQAAAGSPVFVDKMPINFMYCGLIRKALPNARIVHLVRDPLDTCYAVYKTLFNQAYPFSYAQDELGAYYATYHRLMQHWHAVMPGDIVDVHYEDLVADVEGQARRILAHCGLDWQDAVLASTSDHDAPSMTASAAQVREPVHSRSVGKWRNHEAGLAPLVASLAAARLIDLPSG</sequence>
<dbReference type="Pfam" id="PF13432">
    <property type="entry name" value="TPR_16"/>
    <property type="match status" value="2"/>
</dbReference>
<proteinExistence type="predicted"/>
<dbReference type="InterPro" id="IPR019734">
    <property type="entry name" value="TPR_rpt"/>
</dbReference>
<dbReference type="SUPFAM" id="SSF48452">
    <property type="entry name" value="TPR-like"/>
    <property type="match status" value="1"/>
</dbReference>
<dbReference type="Gene3D" id="3.40.50.300">
    <property type="entry name" value="P-loop containing nucleotide triphosphate hydrolases"/>
    <property type="match status" value="1"/>
</dbReference>
<dbReference type="Proteomes" id="UP001355056">
    <property type="component" value="Unassembled WGS sequence"/>
</dbReference>
<dbReference type="PROSITE" id="PS50005">
    <property type="entry name" value="TPR"/>
    <property type="match status" value="1"/>
</dbReference>
<dbReference type="PANTHER" id="PTHR12788">
    <property type="entry name" value="PROTEIN-TYROSINE SULFOTRANSFERASE 2"/>
    <property type="match status" value="1"/>
</dbReference>
<evidence type="ECO:0000313" key="3">
    <source>
        <dbReference type="EMBL" id="MEG3185049.1"/>
    </source>
</evidence>
<protein>
    <submittedName>
        <fullName evidence="3">Sulfotransferase</fullName>
    </submittedName>
</protein>
<dbReference type="EMBL" id="JAXGFP010000007">
    <property type="protein sequence ID" value="MEG3185049.1"/>
    <property type="molecule type" value="Genomic_DNA"/>
</dbReference>
<name>A0ABU7Z1S2_9GAMM</name>
<dbReference type="Pfam" id="PF13469">
    <property type="entry name" value="Sulfotransfer_3"/>
    <property type="match status" value="1"/>
</dbReference>
<dbReference type="RefSeq" id="WP_332618148.1">
    <property type="nucleotide sequence ID" value="NZ_JAXGFP010000007.1"/>
</dbReference>